<dbReference type="SUPFAM" id="SSF55729">
    <property type="entry name" value="Acyl-CoA N-acyltransferases (Nat)"/>
    <property type="match status" value="1"/>
</dbReference>
<protein>
    <submittedName>
        <fullName evidence="4">Transcriptional regulator</fullName>
    </submittedName>
</protein>
<dbReference type="PATRIC" id="fig|158899.10.peg.316"/>
<keyword evidence="2" id="KW-0012">Acyltransferase</keyword>
<dbReference type="Pfam" id="PF00583">
    <property type="entry name" value="Acetyltransf_1"/>
    <property type="match status" value="1"/>
</dbReference>
<dbReference type="InterPro" id="IPR050832">
    <property type="entry name" value="Bact_Acetyltransf"/>
</dbReference>
<dbReference type="OrthoDB" id="9789603at2"/>
<dbReference type="PROSITE" id="PS51186">
    <property type="entry name" value="GNAT"/>
    <property type="match status" value="1"/>
</dbReference>
<proteinExistence type="predicted"/>
<dbReference type="Gene3D" id="3.40.630.30">
    <property type="match status" value="1"/>
</dbReference>
<dbReference type="CDD" id="cd04301">
    <property type="entry name" value="NAT_SF"/>
    <property type="match status" value="1"/>
</dbReference>
<keyword evidence="1" id="KW-0808">Transferase</keyword>
<sequence length="154" mass="17331">MPLTFRLANEDDLPHIVRMLADDPLGAAREQYEDPLPESYLAAFGAIRADSNNELIVACLGDEVVGVLQITFIPYLTYRGSWRALIEGVRIDARFRSRGFGKSLFEWAIARSAERGCHMVQLTTDKLRPKARQFYESLGFVASHEGMKLKLVAN</sequence>
<accession>A0A127P5M9</accession>
<dbReference type="InterPro" id="IPR016181">
    <property type="entry name" value="Acyl_CoA_acyltransferase"/>
</dbReference>
<evidence type="ECO:0000259" key="3">
    <source>
        <dbReference type="PROSITE" id="PS51186"/>
    </source>
</evidence>
<evidence type="ECO:0000313" key="4">
    <source>
        <dbReference type="EMBL" id="AMO93053.1"/>
    </source>
</evidence>
<name>A0A127P5M9_9BURK</name>
<organism evidence="4">
    <name type="scientific">Collimonas fungivorans</name>
    <dbReference type="NCBI Taxonomy" id="158899"/>
    <lineage>
        <taxon>Bacteria</taxon>
        <taxon>Pseudomonadati</taxon>
        <taxon>Pseudomonadota</taxon>
        <taxon>Betaproteobacteria</taxon>
        <taxon>Burkholderiales</taxon>
        <taxon>Oxalobacteraceae</taxon>
        <taxon>Collimonas</taxon>
    </lineage>
</organism>
<gene>
    <name evidence="4" type="ORF">CFter6_0322</name>
</gene>
<dbReference type="PANTHER" id="PTHR43877">
    <property type="entry name" value="AMINOALKYLPHOSPHONATE N-ACETYLTRANSFERASE-RELATED-RELATED"/>
    <property type="match status" value="1"/>
</dbReference>
<evidence type="ECO:0000256" key="1">
    <source>
        <dbReference type="ARBA" id="ARBA00022679"/>
    </source>
</evidence>
<dbReference type="InterPro" id="IPR000182">
    <property type="entry name" value="GNAT_dom"/>
</dbReference>
<reference evidence="4 5" key="1">
    <citation type="submission" date="2015-11" db="EMBL/GenBank/DDBJ databases">
        <title>Exploring the genomic traits of fungus-feeding bacterial genus Collimonas.</title>
        <authorList>
            <person name="Song C."/>
            <person name="Schmidt R."/>
            <person name="de Jager V."/>
            <person name="Krzyzanowska D."/>
            <person name="Jongedijk E."/>
            <person name="Cankar K."/>
            <person name="Beekwilder J."/>
            <person name="van Veen A."/>
            <person name="de Boer W."/>
            <person name="van Veen J.A."/>
            <person name="Garbeva P."/>
        </authorList>
    </citation>
    <scope>NUCLEOTIDE SEQUENCE [LARGE SCALE GENOMIC DNA]</scope>
    <source>
        <strain evidence="4 5">Ter6</strain>
    </source>
</reference>
<dbReference type="EMBL" id="CP013232">
    <property type="protein sequence ID" value="AMO93053.1"/>
    <property type="molecule type" value="Genomic_DNA"/>
</dbReference>
<evidence type="ECO:0000256" key="2">
    <source>
        <dbReference type="ARBA" id="ARBA00023315"/>
    </source>
</evidence>
<dbReference type="Proteomes" id="UP000072421">
    <property type="component" value="Chromosome"/>
</dbReference>
<dbReference type="AlphaFoldDB" id="A0A127P5M9"/>
<feature type="domain" description="N-acetyltransferase" evidence="3">
    <location>
        <begin position="3"/>
        <end position="154"/>
    </location>
</feature>
<dbReference type="GO" id="GO:0016747">
    <property type="term" value="F:acyltransferase activity, transferring groups other than amino-acyl groups"/>
    <property type="evidence" value="ECO:0007669"/>
    <property type="project" value="InterPro"/>
</dbReference>
<evidence type="ECO:0000313" key="5">
    <source>
        <dbReference type="Proteomes" id="UP000072421"/>
    </source>
</evidence>